<comment type="caution">
    <text evidence="1">The sequence shown here is derived from an EMBL/GenBank/DDBJ whole genome shotgun (WGS) entry which is preliminary data.</text>
</comment>
<protein>
    <submittedName>
        <fullName evidence="1">Uncharacterized protein</fullName>
    </submittedName>
</protein>
<sequence length="103" mass="11464">SHHDHPVCGVIVSIYSVETRSLNDVHGVLNHTRRSEIDIPIISDDIPTICVKIENNVVFVEYVHLPTSNDCSELTVVDAIQEVGGILNRESSDASPLHRLHFQ</sequence>
<evidence type="ECO:0000313" key="2">
    <source>
        <dbReference type="Proteomes" id="UP001432322"/>
    </source>
</evidence>
<feature type="non-terminal residue" evidence="1">
    <location>
        <position position="103"/>
    </location>
</feature>
<accession>A0AAV5VMG9</accession>
<proteinExistence type="predicted"/>
<name>A0AAV5VMG9_9BILA</name>
<dbReference type="AlphaFoldDB" id="A0AAV5VMG9"/>
<dbReference type="EMBL" id="BTSY01000003">
    <property type="protein sequence ID" value="GMT20806.1"/>
    <property type="molecule type" value="Genomic_DNA"/>
</dbReference>
<organism evidence="1 2">
    <name type="scientific">Pristionchus fissidentatus</name>
    <dbReference type="NCBI Taxonomy" id="1538716"/>
    <lineage>
        <taxon>Eukaryota</taxon>
        <taxon>Metazoa</taxon>
        <taxon>Ecdysozoa</taxon>
        <taxon>Nematoda</taxon>
        <taxon>Chromadorea</taxon>
        <taxon>Rhabditida</taxon>
        <taxon>Rhabditina</taxon>
        <taxon>Diplogasteromorpha</taxon>
        <taxon>Diplogasteroidea</taxon>
        <taxon>Neodiplogasteridae</taxon>
        <taxon>Pristionchus</taxon>
    </lineage>
</organism>
<reference evidence="1" key="1">
    <citation type="submission" date="2023-10" db="EMBL/GenBank/DDBJ databases">
        <title>Genome assembly of Pristionchus species.</title>
        <authorList>
            <person name="Yoshida K."/>
            <person name="Sommer R.J."/>
        </authorList>
    </citation>
    <scope>NUCLEOTIDE SEQUENCE</scope>
    <source>
        <strain evidence="1">RS5133</strain>
    </source>
</reference>
<gene>
    <name evidence="1" type="ORF">PFISCL1PPCAC_12103</name>
</gene>
<feature type="non-terminal residue" evidence="1">
    <location>
        <position position="1"/>
    </location>
</feature>
<keyword evidence="2" id="KW-1185">Reference proteome</keyword>
<dbReference type="Proteomes" id="UP001432322">
    <property type="component" value="Unassembled WGS sequence"/>
</dbReference>
<evidence type="ECO:0000313" key="1">
    <source>
        <dbReference type="EMBL" id="GMT20806.1"/>
    </source>
</evidence>